<organism evidence="2 3">
    <name type="scientific">Microbacterium aoyamense</name>
    <dbReference type="NCBI Taxonomy" id="344166"/>
    <lineage>
        <taxon>Bacteria</taxon>
        <taxon>Bacillati</taxon>
        <taxon>Actinomycetota</taxon>
        <taxon>Actinomycetes</taxon>
        <taxon>Micrococcales</taxon>
        <taxon>Microbacteriaceae</taxon>
        <taxon>Microbacterium</taxon>
    </lineage>
</organism>
<protein>
    <recommendedName>
        <fullName evidence="1">Glycosyltransferase 2-like domain-containing protein</fullName>
    </recommendedName>
</protein>
<evidence type="ECO:0000313" key="3">
    <source>
        <dbReference type="Proteomes" id="UP001501343"/>
    </source>
</evidence>
<dbReference type="CDD" id="cd00761">
    <property type="entry name" value="Glyco_tranf_GTA_type"/>
    <property type="match status" value="1"/>
</dbReference>
<dbReference type="SUPFAM" id="SSF53448">
    <property type="entry name" value="Nucleotide-diphospho-sugar transferases"/>
    <property type="match status" value="1"/>
</dbReference>
<gene>
    <name evidence="2" type="ORF">GCM10009775_10220</name>
</gene>
<reference evidence="2 3" key="1">
    <citation type="journal article" date="2019" name="Int. J. Syst. Evol. Microbiol.">
        <title>The Global Catalogue of Microorganisms (GCM) 10K type strain sequencing project: providing services to taxonomists for standard genome sequencing and annotation.</title>
        <authorList>
            <consortium name="The Broad Institute Genomics Platform"/>
            <consortium name="The Broad Institute Genome Sequencing Center for Infectious Disease"/>
            <person name="Wu L."/>
            <person name="Ma J."/>
        </authorList>
    </citation>
    <scope>NUCLEOTIDE SEQUENCE [LARGE SCALE GENOMIC DNA]</scope>
    <source>
        <strain evidence="2 3">JCM 14900</strain>
    </source>
</reference>
<name>A0ABN2PEC1_9MICO</name>
<comment type="caution">
    <text evidence="2">The sequence shown here is derived from an EMBL/GenBank/DDBJ whole genome shotgun (WGS) entry which is preliminary data.</text>
</comment>
<evidence type="ECO:0000259" key="1">
    <source>
        <dbReference type="Pfam" id="PF00535"/>
    </source>
</evidence>
<dbReference type="InterPro" id="IPR050834">
    <property type="entry name" value="Glycosyltransf_2"/>
</dbReference>
<dbReference type="RefSeq" id="WP_248146079.1">
    <property type="nucleotide sequence ID" value="NZ_BAAAOF010000002.1"/>
</dbReference>
<dbReference type="Pfam" id="PF00535">
    <property type="entry name" value="Glycos_transf_2"/>
    <property type="match status" value="1"/>
</dbReference>
<keyword evidence="3" id="KW-1185">Reference proteome</keyword>
<dbReference type="InterPro" id="IPR001173">
    <property type="entry name" value="Glyco_trans_2-like"/>
</dbReference>
<evidence type="ECO:0000313" key="2">
    <source>
        <dbReference type="EMBL" id="GAA1919589.1"/>
    </source>
</evidence>
<dbReference type="Proteomes" id="UP001501343">
    <property type="component" value="Unassembled WGS sequence"/>
</dbReference>
<dbReference type="PANTHER" id="PTHR43685">
    <property type="entry name" value="GLYCOSYLTRANSFERASE"/>
    <property type="match status" value="1"/>
</dbReference>
<dbReference type="InterPro" id="IPR029044">
    <property type="entry name" value="Nucleotide-diphossugar_trans"/>
</dbReference>
<dbReference type="PANTHER" id="PTHR43685:SF2">
    <property type="entry name" value="GLYCOSYLTRANSFERASE 2-LIKE DOMAIN-CONTAINING PROTEIN"/>
    <property type="match status" value="1"/>
</dbReference>
<feature type="domain" description="Glycosyltransferase 2-like" evidence="1">
    <location>
        <begin position="11"/>
        <end position="169"/>
    </location>
</feature>
<sequence length="320" mass="35201">MTEEPGSPDVSIIVCTRNRVDDLALHFSTVVASARASSVPTEVIVVDNGSTDGTADFLASRFPSVRVVAAPEAGVAAARNAGVRAADGKVVVFTDDDVQVPLDWAQRMSAPLLEGRAEVCVGGIQAADELRRPWVSTWVLQNLAHYPTQKDIDPDVVTANAGALRALLETVPFDERLGRPPYKRAEDAFFGVQAREVGARIVGVAGDPVIHHFDPRRLERVSLYRLVRSGGRSSAYVWYHWAHGRAPHLLVKSIVARIEFALRLPWLRRHPSDRDLQLAAKIAMLGELRRIEGMPRHYPAPAERRRAGWSHGRAEDAEGR</sequence>
<dbReference type="Gene3D" id="3.90.550.10">
    <property type="entry name" value="Spore Coat Polysaccharide Biosynthesis Protein SpsA, Chain A"/>
    <property type="match status" value="1"/>
</dbReference>
<accession>A0ABN2PEC1</accession>
<proteinExistence type="predicted"/>
<dbReference type="EMBL" id="BAAAOF010000002">
    <property type="protein sequence ID" value="GAA1919589.1"/>
    <property type="molecule type" value="Genomic_DNA"/>
</dbReference>